<reference evidence="4" key="1">
    <citation type="submission" date="2017-09" db="EMBL/GenBank/DDBJ databases">
        <title>Depth-based differentiation of microbial function through sediment-hosted aquifers and enrichment of novel symbionts in the deep terrestrial subsurface.</title>
        <authorList>
            <person name="Probst A.J."/>
            <person name="Ladd B."/>
            <person name="Jarett J.K."/>
            <person name="Geller-Mcgrath D.E."/>
            <person name="Sieber C.M.K."/>
            <person name="Emerson J.B."/>
            <person name="Anantharaman K."/>
            <person name="Thomas B.C."/>
            <person name="Malmstrom R."/>
            <person name="Stieglmeier M."/>
            <person name="Klingl A."/>
            <person name="Woyke T."/>
            <person name="Ryan C.M."/>
            <person name="Banfield J.F."/>
        </authorList>
    </citation>
    <scope>NUCLEOTIDE SEQUENCE [LARGE SCALE GENOMIC DNA]</scope>
</reference>
<dbReference type="InterPro" id="IPR014044">
    <property type="entry name" value="CAP_dom"/>
</dbReference>
<evidence type="ECO:0000313" key="4">
    <source>
        <dbReference type="Proteomes" id="UP000231252"/>
    </source>
</evidence>
<feature type="transmembrane region" description="Helical" evidence="1">
    <location>
        <begin position="245"/>
        <end position="263"/>
    </location>
</feature>
<keyword evidence="1" id="KW-1133">Transmembrane helix</keyword>
<evidence type="ECO:0000259" key="2">
    <source>
        <dbReference type="Pfam" id="PF00188"/>
    </source>
</evidence>
<dbReference type="Pfam" id="PF00188">
    <property type="entry name" value="CAP"/>
    <property type="match status" value="1"/>
</dbReference>
<evidence type="ECO:0000313" key="3">
    <source>
        <dbReference type="EMBL" id="PIS22359.1"/>
    </source>
</evidence>
<dbReference type="CDD" id="cd05379">
    <property type="entry name" value="CAP_bacterial"/>
    <property type="match status" value="1"/>
</dbReference>
<proteinExistence type="predicted"/>
<dbReference type="PANTHER" id="PTHR31157">
    <property type="entry name" value="SCP DOMAIN-CONTAINING PROTEIN"/>
    <property type="match status" value="1"/>
</dbReference>
<dbReference type="PANTHER" id="PTHR31157:SF1">
    <property type="entry name" value="SCP DOMAIN-CONTAINING PROTEIN"/>
    <property type="match status" value="1"/>
</dbReference>
<accession>A0A2H0XDW8</accession>
<feature type="non-terminal residue" evidence="3">
    <location>
        <position position="280"/>
    </location>
</feature>
<dbReference type="AlphaFoldDB" id="A0A2H0XDW8"/>
<dbReference type="InterPro" id="IPR035940">
    <property type="entry name" value="CAP_sf"/>
</dbReference>
<name>A0A2H0XDW8_UNCKA</name>
<organism evidence="3 4">
    <name type="scientific">candidate division WWE3 bacterium CG08_land_8_20_14_0_20_41_10</name>
    <dbReference type="NCBI Taxonomy" id="1975085"/>
    <lineage>
        <taxon>Bacteria</taxon>
        <taxon>Katanobacteria</taxon>
    </lineage>
</organism>
<protein>
    <recommendedName>
        <fullName evidence="2">SCP domain-containing protein</fullName>
    </recommendedName>
</protein>
<sequence length="280" mass="31233">MPIKHLKHHILPHPVHKKRATLLQSKAMLFYSLTLLTFFTFFKQIPTVLPGVLSYTSNITVSDLLRYTNAKRANAEVNDLIINAKLTAAAQKKAEYMFKHNYWAHIAPDGTDPWSFIMGQDYDYLYAGENLAKNFGGSKEVVEAWYKSPSHRENLLSAKYNDVGFAVVNGVLDGYETTLVVQMFGKTRNAPAQVAVKGADQQNSTIRPATEPAFVSKVEAVPTVEIIPTAPSIPTVNIQSTTKTFLVSFASTIFGLFALDMWYSKKHGILKFTGHSFAHM</sequence>
<feature type="domain" description="SCP" evidence="2">
    <location>
        <begin position="65"/>
        <end position="183"/>
    </location>
</feature>
<dbReference type="Gene3D" id="3.40.33.10">
    <property type="entry name" value="CAP"/>
    <property type="match status" value="1"/>
</dbReference>
<keyword evidence="1" id="KW-0472">Membrane</keyword>
<dbReference type="SUPFAM" id="SSF55797">
    <property type="entry name" value="PR-1-like"/>
    <property type="match status" value="1"/>
</dbReference>
<comment type="caution">
    <text evidence="3">The sequence shown here is derived from an EMBL/GenBank/DDBJ whole genome shotgun (WGS) entry which is preliminary data.</text>
</comment>
<feature type="transmembrane region" description="Helical" evidence="1">
    <location>
        <begin position="21"/>
        <end position="42"/>
    </location>
</feature>
<dbReference type="Proteomes" id="UP000231252">
    <property type="component" value="Unassembled WGS sequence"/>
</dbReference>
<evidence type="ECO:0000256" key="1">
    <source>
        <dbReference type="SAM" id="Phobius"/>
    </source>
</evidence>
<keyword evidence="1" id="KW-0812">Transmembrane</keyword>
<gene>
    <name evidence="3" type="ORF">COT50_02355</name>
</gene>
<dbReference type="EMBL" id="PEYU01000054">
    <property type="protein sequence ID" value="PIS22359.1"/>
    <property type="molecule type" value="Genomic_DNA"/>
</dbReference>